<dbReference type="RefSeq" id="WP_200335521.1">
    <property type="nucleotide sequence ID" value="NZ_CP066786.1"/>
</dbReference>
<dbReference type="Proteomes" id="UP000596083">
    <property type="component" value="Chromosome"/>
</dbReference>
<reference evidence="3 4" key="1">
    <citation type="submission" date="2020-12" db="EMBL/GenBank/DDBJ databases">
        <authorList>
            <person name="Zheng R.K."/>
            <person name="Sun C.M."/>
        </authorList>
    </citation>
    <scope>NUCLEOTIDE SEQUENCE [LARGE SCALE GENOMIC DNA]</scope>
    <source>
        <strain evidence="3 4">ZRK001</strain>
    </source>
</reference>
<feature type="transmembrane region" description="Helical" evidence="1">
    <location>
        <begin position="86"/>
        <end position="103"/>
    </location>
</feature>
<keyword evidence="1" id="KW-0472">Membrane</keyword>
<feature type="transmembrane region" description="Helical" evidence="1">
    <location>
        <begin position="134"/>
        <end position="157"/>
    </location>
</feature>
<proteinExistence type="predicted"/>
<keyword evidence="1" id="KW-1133">Transmembrane helix</keyword>
<dbReference type="KEGG" id="mlut:JET14_18725"/>
<accession>A0A7T7KL25</accession>
<evidence type="ECO:0000313" key="3">
    <source>
        <dbReference type="EMBL" id="QQM30276.1"/>
    </source>
</evidence>
<protein>
    <submittedName>
        <fullName evidence="3">Tripartite tricarboxylate transporter TctB family protein</fullName>
    </submittedName>
</protein>
<evidence type="ECO:0000313" key="4">
    <source>
        <dbReference type="Proteomes" id="UP000596083"/>
    </source>
</evidence>
<dbReference type="EMBL" id="CP066786">
    <property type="protein sequence ID" value="QQM30276.1"/>
    <property type="molecule type" value="Genomic_DNA"/>
</dbReference>
<feature type="domain" description="DUF1468" evidence="2">
    <location>
        <begin position="12"/>
        <end position="166"/>
    </location>
</feature>
<name>A0A7T7KL25_9HYPH</name>
<gene>
    <name evidence="3" type="ORF">JET14_18725</name>
</gene>
<feature type="transmembrane region" description="Helical" evidence="1">
    <location>
        <begin position="45"/>
        <end position="65"/>
    </location>
</feature>
<keyword evidence="1" id="KW-0812">Transmembrane</keyword>
<dbReference type="Pfam" id="PF07331">
    <property type="entry name" value="TctB"/>
    <property type="match status" value="1"/>
</dbReference>
<dbReference type="InterPro" id="IPR009936">
    <property type="entry name" value="DUF1468"/>
</dbReference>
<feature type="transmembrane region" description="Helical" evidence="1">
    <location>
        <begin position="109"/>
        <end position="127"/>
    </location>
</feature>
<organism evidence="3 4">
    <name type="scientific">Martelella lutilitoris</name>
    <dbReference type="NCBI Taxonomy" id="2583532"/>
    <lineage>
        <taxon>Bacteria</taxon>
        <taxon>Pseudomonadati</taxon>
        <taxon>Pseudomonadota</taxon>
        <taxon>Alphaproteobacteria</taxon>
        <taxon>Hyphomicrobiales</taxon>
        <taxon>Aurantimonadaceae</taxon>
        <taxon>Martelella</taxon>
    </lineage>
</organism>
<evidence type="ECO:0000259" key="2">
    <source>
        <dbReference type="Pfam" id="PF07331"/>
    </source>
</evidence>
<evidence type="ECO:0000256" key="1">
    <source>
        <dbReference type="SAM" id="Phobius"/>
    </source>
</evidence>
<dbReference type="AlphaFoldDB" id="A0A7T7KL25"/>
<sequence>MLKLRSVDLTVTVILLAVGIAQFVGGLTMDRLEMRRIHPASIPGLLPMILGIAITIVAGLQLWGLMRRGDNDDGAHVSGFIAHTELLKLLGLIAICAAYALFLVGRIHFWAASSLFVASFIIIFEFSSAMPRRALLFMIARAVIIAVAFGGALSYLFEDLFLVRLP</sequence>
<feature type="transmembrane region" description="Helical" evidence="1">
    <location>
        <begin position="7"/>
        <end position="25"/>
    </location>
</feature>